<evidence type="ECO:0000259" key="8">
    <source>
        <dbReference type="Pfam" id="PF02683"/>
    </source>
</evidence>
<name>A0A368DJ02_9PROT</name>
<evidence type="ECO:0000313" key="10">
    <source>
        <dbReference type="Proteomes" id="UP000253570"/>
    </source>
</evidence>
<evidence type="ECO:0000256" key="4">
    <source>
        <dbReference type="ARBA" id="ARBA00022748"/>
    </source>
</evidence>
<dbReference type="InterPro" id="IPR051790">
    <property type="entry name" value="Cytochrome_c-biogenesis_DsbD"/>
</dbReference>
<evidence type="ECO:0000256" key="3">
    <source>
        <dbReference type="ARBA" id="ARBA00022692"/>
    </source>
</evidence>
<comment type="similarity">
    <text evidence="2">Belongs to the DsbD family.</text>
</comment>
<feature type="transmembrane region" description="Helical" evidence="7">
    <location>
        <begin position="209"/>
        <end position="230"/>
    </location>
</feature>
<dbReference type="AlphaFoldDB" id="A0A368DJ02"/>
<dbReference type="PANTHER" id="PTHR31272:SF4">
    <property type="entry name" value="CYTOCHROME C-TYPE BIOGENESIS PROTEIN HI_1454-RELATED"/>
    <property type="match status" value="1"/>
</dbReference>
<proteinExistence type="inferred from homology"/>
<dbReference type="PANTHER" id="PTHR31272">
    <property type="entry name" value="CYTOCHROME C-TYPE BIOGENESIS PROTEIN HI_1454-RELATED"/>
    <property type="match status" value="1"/>
</dbReference>
<gene>
    <name evidence="9" type="ORF">DBW71_06285</name>
</gene>
<feature type="transmembrane region" description="Helical" evidence="7">
    <location>
        <begin position="168"/>
        <end position="188"/>
    </location>
</feature>
<comment type="subcellular location">
    <subcellularLocation>
        <location evidence="1">Membrane</location>
        <topology evidence="1">Multi-pass membrane protein</topology>
    </subcellularLocation>
</comment>
<feature type="transmembrane region" description="Helical" evidence="7">
    <location>
        <begin position="6"/>
        <end position="35"/>
    </location>
</feature>
<feature type="transmembrane region" description="Helical" evidence="7">
    <location>
        <begin position="97"/>
        <end position="116"/>
    </location>
</feature>
<keyword evidence="4" id="KW-0201">Cytochrome c-type biogenesis</keyword>
<evidence type="ECO:0000256" key="7">
    <source>
        <dbReference type="SAM" id="Phobius"/>
    </source>
</evidence>
<keyword evidence="5 7" id="KW-1133">Transmembrane helix</keyword>
<keyword evidence="3 7" id="KW-0812">Transmembrane</keyword>
<dbReference type="GO" id="GO:0016020">
    <property type="term" value="C:membrane"/>
    <property type="evidence" value="ECO:0007669"/>
    <property type="project" value="UniProtKB-SubCell"/>
</dbReference>
<reference evidence="9 10" key="1">
    <citation type="journal article" date="2018" name="Microbiome">
        <title>Fine metagenomic profile of the Mediterranean stratified and mixed water columns revealed by assembly and recruitment.</title>
        <authorList>
            <person name="Haro-Moreno J.M."/>
            <person name="Lopez-Perez M."/>
            <person name="De La Torre J.R."/>
            <person name="Picazo A."/>
            <person name="Camacho A."/>
            <person name="Rodriguez-Valera F."/>
        </authorList>
    </citation>
    <scope>NUCLEOTIDE SEQUENCE [LARGE SCALE GENOMIC DNA]</scope>
    <source>
        <strain evidence="9">MED-G57</strain>
    </source>
</reference>
<feature type="transmembrane region" description="Helical" evidence="7">
    <location>
        <begin position="56"/>
        <end position="77"/>
    </location>
</feature>
<dbReference type="EMBL" id="QOQD01000021">
    <property type="protein sequence ID" value="RCL71817.1"/>
    <property type="molecule type" value="Genomic_DNA"/>
</dbReference>
<feature type="domain" description="Cytochrome C biogenesis protein transmembrane" evidence="8">
    <location>
        <begin position="4"/>
        <end position="210"/>
    </location>
</feature>
<organism evidence="9 10">
    <name type="scientific">PS1 clade bacterium</name>
    <dbReference type="NCBI Taxonomy" id="2175152"/>
    <lineage>
        <taxon>Bacteria</taxon>
        <taxon>Pseudomonadati</taxon>
        <taxon>Pseudomonadota</taxon>
        <taxon>Alphaproteobacteria</taxon>
        <taxon>PS1 clade</taxon>
    </lineage>
</organism>
<dbReference type="Pfam" id="PF02683">
    <property type="entry name" value="DsbD_TM"/>
    <property type="match status" value="1"/>
</dbReference>
<keyword evidence="6 7" id="KW-0472">Membrane</keyword>
<evidence type="ECO:0000256" key="6">
    <source>
        <dbReference type="ARBA" id="ARBA00023136"/>
    </source>
</evidence>
<dbReference type="Proteomes" id="UP000253570">
    <property type="component" value="Unassembled WGS sequence"/>
</dbReference>
<dbReference type="InterPro" id="IPR003834">
    <property type="entry name" value="Cyt_c_assmbl_TM_dom"/>
</dbReference>
<protein>
    <submittedName>
        <fullName evidence="9">Cytochrome c biogenesis protein CcdA</fullName>
    </submittedName>
</protein>
<accession>A0A368DJ02</accession>
<evidence type="ECO:0000256" key="2">
    <source>
        <dbReference type="ARBA" id="ARBA00006143"/>
    </source>
</evidence>
<comment type="caution">
    <text evidence="9">The sequence shown here is derived from an EMBL/GenBank/DDBJ whole genome shotgun (WGS) entry which is preliminary data.</text>
</comment>
<feature type="transmembrane region" description="Helical" evidence="7">
    <location>
        <begin position="137"/>
        <end position="162"/>
    </location>
</feature>
<evidence type="ECO:0000313" key="9">
    <source>
        <dbReference type="EMBL" id="RCL71817.1"/>
    </source>
</evidence>
<evidence type="ECO:0000256" key="5">
    <source>
        <dbReference type="ARBA" id="ARBA00022989"/>
    </source>
</evidence>
<evidence type="ECO:0000256" key="1">
    <source>
        <dbReference type="ARBA" id="ARBA00004141"/>
    </source>
</evidence>
<dbReference type="GO" id="GO:0017004">
    <property type="term" value="P:cytochrome complex assembly"/>
    <property type="evidence" value="ECO:0007669"/>
    <property type="project" value="UniProtKB-KW"/>
</dbReference>
<sequence>MDLFVLVSFTAGLLSFLSPCVLPIVPSYLCFLTGASIKEIQDDHSFIAKKLVVTRAIYFVIGFSIIFIAMGASATFIRPILNFSFTLFGQIINLQKIAGLVIVVFGCHLIGFYNFSLLNRNLSLQISSKYRNNLISFILGIAFAFGWTPCIGPVLATILTLASSKQTIYEGIILLSFYSAGLGIPFIISSFAIKRLIQFIQKFRDKIKYIQLSMGAILIITGIAFIFGLVQDGAFFLLENVSILSSFGI</sequence>